<dbReference type="FunFam" id="3.30.1360.60:FF:000001">
    <property type="entry name" value="PTS system glucose-specific IIBC component PtsG"/>
    <property type="match status" value="1"/>
</dbReference>
<evidence type="ECO:0000259" key="14">
    <source>
        <dbReference type="PROSITE" id="PS51103"/>
    </source>
</evidence>
<dbReference type="Gene3D" id="3.30.1360.60">
    <property type="entry name" value="Glucose permease domain IIB"/>
    <property type="match status" value="1"/>
</dbReference>
<dbReference type="InterPro" id="IPR003352">
    <property type="entry name" value="PTS_EIIC"/>
</dbReference>
<dbReference type="AlphaFoldDB" id="A0A412PHC1"/>
<keyword evidence="9 12" id="KW-1133">Transmembrane helix</keyword>
<evidence type="ECO:0000256" key="8">
    <source>
        <dbReference type="ARBA" id="ARBA00022777"/>
    </source>
</evidence>
<evidence type="ECO:0000259" key="13">
    <source>
        <dbReference type="PROSITE" id="PS51098"/>
    </source>
</evidence>
<feature type="transmembrane region" description="Helical" evidence="12">
    <location>
        <begin position="258"/>
        <end position="284"/>
    </location>
</feature>
<feature type="transmembrane region" description="Helical" evidence="12">
    <location>
        <begin position="391"/>
        <end position="413"/>
    </location>
</feature>
<dbReference type="PANTHER" id="PTHR30175:SF1">
    <property type="entry name" value="PTS SYSTEM ARBUTIN-, CELLOBIOSE-, AND SALICIN-SPECIFIC EIIBC COMPONENT-RELATED"/>
    <property type="match status" value="1"/>
</dbReference>
<organism evidence="15 16">
    <name type="scientific">Solobacterium moorei</name>
    <dbReference type="NCBI Taxonomy" id="102148"/>
    <lineage>
        <taxon>Bacteria</taxon>
        <taxon>Bacillati</taxon>
        <taxon>Bacillota</taxon>
        <taxon>Erysipelotrichia</taxon>
        <taxon>Erysipelotrichales</taxon>
        <taxon>Erysipelotrichaceae</taxon>
        <taxon>Solobacterium</taxon>
    </lineage>
</organism>
<feature type="transmembrane region" description="Helical" evidence="12">
    <location>
        <begin position="181"/>
        <end position="199"/>
    </location>
</feature>
<feature type="domain" description="PTS EIIB type-1" evidence="13">
    <location>
        <begin position="5"/>
        <end position="87"/>
    </location>
</feature>
<keyword evidence="3" id="KW-1003">Cell membrane</keyword>
<keyword evidence="6" id="KW-0598">Phosphotransferase system</keyword>
<evidence type="ECO:0000256" key="4">
    <source>
        <dbReference type="ARBA" id="ARBA00022597"/>
    </source>
</evidence>
<keyword evidence="5" id="KW-0808">Transferase</keyword>
<protein>
    <recommendedName>
        <fullName evidence="17">PTS fructose transporter subunit IIB</fullName>
    </recommendedName>
</protein>
<evidence type="ECO:0000256" key="6">
    <source>
        <dbReference type="ARBA" id="ARBA00022683"/>
    </source>
</evidence>
<dbReference type="InterPro" id="IPR001996">
    <property type="entry name" value="PTS_IIB_1"/>
</dbReference>
<feature type="domain" description="PTS EIIC type-1" evidence="14">
    <location>
        <begin position="122"/>
        <end position="471"/>
    </location>
</feature>
<proteinExistence type="predicted"/>
<evidence type="ECO:0000256" key="10">
    <source>
        <dbReference type="ARBA" id="ARBA00023136"/>
    </source>
</evidence>
<evidence type="ECO:0000313" key="15">
    <source>
        <dbReference type="EMBL" id="RGT57565.1"/>
    </source>
</evidence>
<feature type="transmembrane region" description="Helical" evidence="12">
    <location>
        <begin position="153"/>
        <end position="174"/>
    </location>
</feature>
<feature type="transmembrane region" description="Helical" evidence="12">
    <location>
        <begin position="219"/>
        <end position="237"/>
    </location>
</feature>
<dbReference type="GO" id="GO:0009401">
    <property type="term" value="P:phosphoenolpyruvate-dependent sugar phosphotransferase system"/>
    <property type="evidence" value="ECO:0007669"/>
    <property type="project" value="UniProtKB-KW"/>
</dbReference>
<reference evidence="15 16" key="1">
    <citation type="submission" date="2018-08" db="EMBL/GenBank/DDBJ databases">
        <title>A genome reference for cultivated species of the human gut microbiota.</title>
        <authorList>
            <person name="Zou Y."/>
            <person name="Xue W."/>
            <person name="Luo G."/>
        </authorList>
    </citation>
    <scope>NUCLEOTIDE SEQUENCE [LARGE SCALE GENOMIC DNA]</scope>
    <source>
        <strain evidence="15 16">AF18-46</strain>
    </source>
</reference>
<evidence type="ECO:0000256" key="2">
    <source>
        <dbReference type="ARBA" id="ARBA00022448"/>
    </source>
</evidence>
<gene>
    <name evidence="15" type="ORF">DWX20_00505</name>
</gene>
<evidence type="ECO:0000256" key="5">
    <source>
        <dbReference type="ARBA" id="ARBA00022679"/>
    </source>
</evidence>
<evidence type="ECO:0000256" key="9">
    <source>
        <dbReference type="ARBA" id="ARBA00022989"/>
    </source>
</evidence>
<dbReference type="SUPFAM" id="SSF55604">
    <property type="entry name" value="Glucose permease domain IIB"/>
    <property type="match status" value="1"/>
</dbReference>
<keyword evidence="8" id="KW-0418">Kinase</keyword>
<dbReference type="GO" id="GO:0016301">
    <property type="term" value="F:kinase activity"/>
    <property type="evidence" value="ECO:0007669"/>
    <property type="project" value="UniProtKB-KW"/>
</dbReference>
<feature type="transmembrane region" description="Helical" evidence="12">
    <location>
        <begin position="433"/>
        <end position="458"/>
    </location>
</feature>
<feature type="transmembrane region" description="Helical" evidence="12">
    <location>
        <begin position="111"/>
        <end position="133"/>
    </location>
</feature>
<dbReference type="Pfam" id="PF02378">
    <property type="entry name" value="PTS_EIIC"/>
    <property type="match status" value="1"/>
</dbReference>
<keyword evidence="10 12" id="KW-0472">Membrane</keyword>
<name>A0A412PHC1_9FIRM</name>
<dbReference type="InterPro" id="IPR036878">
    <property type="entry name" value="Glu_permease_IIB"/>
</dbReference>
<accession>A0A412PHC1</accession>
<dbReference type="InterPro" id="IPR018113">
    <property type="entry name" value="PTrfase_EIIB_Cys"/>
</dbReference>
<dbReference type="InterPro" id="IPR050558">
    <property type="entry name" value="PTS_Sugar-Specific_Components"/>
</dbReference>
<evidence type="ECO:0008006" key="17">
    <source>
        <dbReference type="Google" id="ProtNLM"/>
    </source>
</evidence>
<feature type="active site" description="Phosphocysteine intermediate; for EIIB activity" evidence="11">
    <location>
        <position position="27"/>
    </location>
</feature>
<dbReference type="GO" id="GO:0015771">
    <property type="term" value="P:trehalose transport"/>
    <property type="evidence" value="ECO:0007669"/>
    <property type="project" value="TreeGrafter"/>
</dbReference>
<dbReference type="GO" id="GO:0005886">
    <property type="term" value="C:plasma membrane"/>
    <property type="evidence" value="ECO:0007669"/>
    <property type="project" value="UniProtKB-SubCell"/>
</dbReference>
<evidence type="ECO:0000256" key="11">
    <source>
        <dbReference type="PROSITE-ProRule" id="PRU00421"/>
    </source>
</evidence>
<keyword evidence="2" id="KW-0813">Transport</keyword>
<comment type="subcellular location">
    <subcellularLocation>
        <location evidence="1">Cell membrane</location>
        <topology evidence="1">Multi-pass membrane protein</topology>
    </subcellularLocation>
</comment>
<feature type="transmembrane region" description="Helical" evidence="12">
    <location>
        <begin position="296"/>
        <end position="319"/>
    </location>
</feature>
<evidence type="ECO:0000256" key="3">
    <source>
        <dbReference type="ARBA" id="ARBA00022475"/>
    </source>
</evidence>
<dbReference type="Pfam" id="PF00367">
    <property type="entry name" value="PTS_EIIB"/>
    <property type="match status" value="1"/>
</dbReference>
<dbReference type="PANTHER" id="PTHR30175">
    <property type="entry name" value="PHOSPHOTRANSFERASE SYSTEM TRANSPORT PROTEIN"/>
    <property type="match status" value="1"/>
</dbReference>
<feature type="transmembrane region" description="Helical" evidence="12">
    <location>
        <begin position="331"/>
        <end position="352"/>
    </location>
</feature>
<evidence type="ECO:0000256" key="7">
    <source>
        <dbReference type="ARBA" id="ARBA00022692"/>
    </source>
</evidence>
<evidence type="ECO:0000313" key="16">
    <source>
        <dbReference type="Proteomes" id="UP000284731"/>
    </source>
</evidence>
<evidence type="ECO:0000256" key="1">
    <source>
        <dbReference type="ARBA" id="ARBA00004651"/>
    </source>
</evidence>
<dbReference type="PROSITE" id="PS51103">
    <property type="entry name" value="PTS_EIIC_TYPE_1"/>
    <property type="match status" value="1"/>
</dbReference>
<evidence type="ECO:0000256" key="12">
    <source>
        <dbReference type="SAM" id="Phobius"/>
    </source>
</evidence>
<dbReference type="GO" id="GO:0090589">
    <property type="term" value="F:protein-phosphocysteine-trehalose phosphotransferase system transporter activity"/>
    <property type="evidence" value="ECO:0007669"/>
    <property type="project" value="TreeGrafter"/>
</dbReference>
<dbReference type="Proteomes" id="UP000284731">
    <property type="component" value="Unassembled WGS sequence"/>
</dbReference>
<dbReference type="EMBL" id="QRWX01000001">
    <property type="protein sequence ID" value="RGT57565.1"/>
    <property type="molecule type" value="Genomic_DNA"/>
</dbReference>
<dbReference type="CDD" id="cd00212">
    <property type="entry name" value="PTS_IIB_glc"/>
    <property type="match status" value="1"/>
</dbReference>
<comment type="caution">
    <text evidence="15">The sequence shown here is derived from an EMBL/GenBank/DDBJ whole genome shotgun (WGS) entry which is preliminary data.</text>
</comment>
<dbReference type="GO" id="GO:0008982">
    <property type="term" value="F:protein-N(PI)-phosphohistidine-sugar phosphotransferase activity"/>
    <property type="evidence" value="ECO:0007669"/>
    <property type="project" value="InterPro"/>
</dbReference>
<dbReference type="InterPro" id="IPR013013">
    <property type="entry name" value="PTS_EIIC_1"/>
</dbReference>
<dbReference type="RefSeq" id="WP_118764079.1">
    <property type="nucleotide sequence ID" value="NZ_CABJCF010000001.1"/>
</dbReference>
<sequence>MAKYDEFCAQILENVGGKENVVSAVHCMTRLRINFKNKDKINVDAIKAIKGVLGAQFSGEQFQVIIGQHVSEVYPEFCKLAGIAQGATVDENLDEKEPFDIKKLPSKALDYISGSIAPMLPVMIGAGWFKLFYSLFGPGLLNIAAQESDFMRILYIVGNAGFYFMPVLIAYGAANKLKTNVPLAVFLGVLLVDPNIIKIAADGIPFKIYGLIPMPLNNYTQSLIPILLAVWVMKYVYNFMNKITPNAIKIIGIPMGTIGIMLPLMFCVLAPVGNWIGLGLTAIITTMHGVAGPFAVAFIGGFWMYLVATGMHMAIIQLAFLNITTLGFDPIVLAGAQAANIALMGMTVAYFLRTKGEEKQLAATNAITLIVGGISEPTLFSVLLRNKRAMVSYTLGGLVAGLIVGLTGAAIYTPGGASNILCFLTYAGGPSSSFIWGSIACGVGFVVSLAVGVITGFGDKADGLQNYKPKPKKAKA</sequence>
<feature type="transmembrane region" description="Helical" evidence="12">
    <location>
        <begin position="364"/>
        <end position="384"/>
    </location>
</feature>
<dbReference type="PROSITE" id="PS51098">
    <property type="entry name" value="PTS_EIIB_TYPE_1"/>
    <property type="match status" value="1"/>
</dbReference>
<keyword evidence="7 12" id="KW-0812">Transmembrane</keyword>
<keyword evidence="4" id="KW-0762">Sugar transport</keyword>